<proteinExistence type="predicted"/>
<dbReference type="CDD" id="cd00093">
    <property type="entry name" value="HTH_XRE"/>
    <property type="match status" value="1"/>
</dbReference>
<name>A0A974PII9_9BACL</name>
<reference evidence="2 3" key="1">
    <citation type="submission" date="2021-01" db="EMBL/GenBank/DDBJ databases">
        <title>Whole genome sequence of Paenibacillus sonchi LMG 24727 for comparative genomics.</title>
        <authorList>
            <person name="Lee G."/>
            <person name="Kim M.-J."/>
            <person name="Lim K."/>
            <person name="Shin J.-H."/>
        </authorList>
    </citation>
    <scope>NUCLEOTIDE SEQUENCE [LARGE SCALE GENOMIC DNA]</scope>
    <source>
        <strain evidence="2 3">LMG 24727</strain>
        <plasmid evidence="2 3">unnamed1</plasmid>
    </source>
</reference>
<dbReference type="SUPFAM" id="SSF48452">
    <property type="entry name" value="TPR-like"/>
    <property type="match status" value="1"/>
</dbReference>
<keyword evidence="3" id="KW-1185">Reference proteome</keyword>
<dbReference type="AlphaFoldDB" id="A0A974PII9"/>
<feature type="domain" description="HTH cro/C1-type" evidence="1">
    <location>
        <begin position="25"/>
        <end position="81"/>
    </location>
</feature>
<dbReference type="Gene3D" id="1.25.40.10">
    <property type="entry name" value="Tetratricopeptide repeat domain"/>
    <property type="match status" value="1"/>
</dbReference>
<dbReference type="SMART" id="SM00530">
    <property type="entry name" value="HTH_XRE"/>
    <property type="match status" value="1"/>
</dbReference>
<evidence type="ECO:0000313" key="2">
    <source>
        <dbReference type="EMBL" id="QQZ64486.1"/>
    </source>
</evidence>
<dbReference type="RefSeq" id="WP_051051788.1">
    <property type="nucleotide sequence ID" value="NZ_CP068596.1"/>
</dbReference>
<keyword evidence="2" id="KW-0614">Plasmid</keyword>
<sequence length="489" mass="57695">MIECINLNSNLDHMENRGYSLHTLIEHQLLRQEITLQELAKQSGINRGVLSAFFSRHRPKSMSIRQLDQIAKALGQAEGWLYDAYVMECFTDGKIHWKQLKTFLIRCVDLKREDLIATILSLLMEKPVHTQDVFLLAETLFAEGKWEASIPFYRFVCDTEIKQHTERLAISQYKWFRARLGMDLKANFEATVQFAPFRNRLDEHHQLDALLQMANVYFTLQQWDEVLQVADEMRALVIVLLQQQRERVRRGLVKRTRLPTERHLVVYYGQSYMLKGNALVWLERYEEAFPFIAQYQDLSWFDELDETGWQEVKRFTLFAEGNRFDLLMLLGHAEKVPDYVDFLDKNMEEWLPGFLSIITAANRFRFDVDEVILHYTKPLEALRQPQVLENHSYYHSSSSLRRYTLLCCQLATYELERGRYHLGMDWLLQGMTYSISTNNRDVMLTCTAYMDTYRHKAGPEHLYAYESLMKEVIEDAKTSHVSLAGYNSW</sequence>
<evidence type="ECO:0000313" key="3">
    <source>
        <dbReference type="Proteomes" id="UP000595841"/>
    </source>
</evidence>
<dbReference type="InterPro" id="IPR011990">
    <property type="entry name" value="TPR-like_helical_dom_sf"/>
</dbReference>
<dbReference type="InterPro" id="IPR001387">
    <property type="entry name" value="Cro/C1-type_HTH"/>
</dbReference>
<dbReference type="PROSITE" id="PS50943">
    <property type="entry name" value="HTH_CROC1"/>
    <property type="match status" value="1"/>
</dbReference>
<dbReference type="EMBL" id="CP068596">
    <property type="protein sequence ID" value="QQZ64486.1"/>
    <property type="molecule type" value="Genomic_DNA"/>
</dbReference>
<dbReference type="KEGG" id="pson:JI735_34160"/>
<organism evidence="2 3">
    <name type="scientific">Paenibacillus sonchi</name>
    <dbReference type="NCBI Taxonomy" id="373687"/>
    <lineage>
        <taxon>Bacteria</taxon>
        <taxon>Bacillati</taxon>
        <taxon>Bacillota</taxon>
        <taxon>Bacilli</taxon>
        <taxon>Bacillales</taxon>
        <taxon>Paenibacillaceae</taxon>
        <taxon>Paenibacillus</taxon>
        <taxon>Paenibacillus sonchi group</taxon>
    </lineage>
</organism>
<dbReference type="SUPFAM" id="SSF47413">
    <property type="entry name" value="lambda repressor-like DNA-binding domains"/>
    <property type="match status" value="1"/>
</dbReference>
<accession>A0A974PII9</accession>
<evidence type="ECO:0000259" key="1">
    <source>
        <dbReference type="PROSITE" id="PS50943"/>
    </source>
</evidence>
<geneLocation type="plasmid" evidence="2 3">
    <name>unnamed1</name>
</geneLocation>
<dbReference type="Pfam" id="PF13443">
    <property type="entry name" value="HTH_26"/>
    <property type="match status" value="1"/>
</dbReference>
<protein>
    <submittedName>
        <fullName evidence="2">Helix-turn-helix transcriptional regulator</fullName>
    </submittedName>
</protein>
<dbReference type="GO" id="GO:0003677">
    <property type="term" value="F:DNA binding"/>
    <property type="evidence" value="ECO:0007669"/>
    <property type="project" value="InterPro"/>
</dbReference>
<dbReference type="InterPro" id="IPR010982">
    <property type="entry name" value="Lambda_DNA-bd_dom_sf"/>
</dbReference>
<gene>
    <name evidence="2" type="ORF">JI735_34160</name>
</gene>
<dbReference type="Proteomes" id="UP000595841">
    <property type="component" value="Plasmid unnamed1"/>
</dbReference>